<evidence type="ECO:0000256" key="1">
    <source>
        <dbReference type="ARBA" id="ARBA00001968"/>
    </source>
</evidence>
<evidence type="ECO:0000313" key="5">
    <source>
        <dbReference type="Proteomes" id="UP000027456"/>
    </source>
</evidence>
<comment type="cofactor">
    <cofactor evidence="1">
        <name>a divalent metal cation</name>
        <dbReference type="ChEBI" id="CHEBI:60240"/>
    </cofactor>
</comment>
<dbReference type="GO" id="GO:0046872">
    <property type="term" value="F:metal ion binding"/>
    <property type="evidence" value="ECO:0007669"/>
    <property type="project" value="UniProtKB-KW"/>
</dbReference>
<evidence type="ECO:0000259" key="3">
    <source>
        <dbReference type="Pfam" id="PF13359"/>
    </source>
</evidence>
<sequence>MNHLAELDYDGDEEDFVLRMLILDDTADLGVLKFLRLRRQQEIVNRHAPVKKRHYLTRPELQPAPMVRSGWQSIYLSREDRAYIQVLGLDVSTFDYLMDSGFREAWNTRPIKRTDTNQAGASRIGARSLDAAGGLGLALHFLCSTMNKVSLQIIFAIIPSTVSRYLNFALDILLEVLGQIPEACLSWPDRDGMQRNSNIINAKYSHARYFKGAFGFMDGLNLPVTTSSDEAEQNANYNGWTHSHVISNIIVFSPNGTIMTAVVNAPGSWHDSNVARPIYSLLREQTPDRFFLLADSAFPKLGEGDTQCIKVPLKSGARIRGTLRERQKILQESKEVTSACQAVEWGMRALQGCFSRLYMPLDTHNADGRARLLMICMRLHNVRTERVEINQL</sequence>
<dbReference type="Pfam" id="PF13359">
    <property type="entry name" value="DDE_Tnp_4"/>
    <property type="match status" value="1"/>
</dbReference>
<keyword evidence="5" id="KW-1185">Reference proteome</keyword>
<dbReference type="PANTHER" id="PTHR48471:SF1">
    <property type="entry name" value="DDE TNP4 DOMAIN-CONTAINING PROTEIN"/>
    <property type="match status" value="1"/>
</dbReference>
<dbReference type="AlphaFoldDB" id="A0A074RIG9"/>
<accession>A0A074RIG9</accession>
<gene>
    <name evidence="4" type="ORF">V565_306820</name>
</gene>
<dbReference type="EMBL" id="AZST01002138">
    <property type="protein sequence ID" value="KEP45180.1"/>
    <property type="molecule type" value="Genomic_DNA"/>
</dbReference>
<name>A0A074RIG9_9AGAM</name>
<dbReference type="Proteomes" id="UP000027456">
    <property type="component" value="Unassembled WGS sequence"/>
</dbReference>
<dbReference type="GO" id="GO:0004519">
    <property type="term" value="F:endonuclease activity"/>
    <property type="evidence" value="ECO:0007669"/>
    <property type="project" value="UniProtKB-KW"/>
</dbReference>
<keyword evidence="4" id="KW-0255">Endonuclease</keyword>
<comment type="caution">
    <text evidence="4">The sequence shown here is derived from an EMBL/GenBank/DDBJ whole genome shotgun (WGS) entry which is preliminary data.</text>
</comment>
<evidence type="ECO:0000256" key="2">
    <source>
        <dbReference type="ARBA" id="ARBA00022723"/>
    </source>
</evidence>
<keyword evidence="2" id="KW-0479">Metal-binding</keyword>
<dbReference type="InterPro" id="IPR027806">
    <property type="entry name" value="HARBI1_dom"/>
</dbReference>
<keyword evidence="4" id="KW-0378">Hydrolase</keyword>
<proteinExistence type="predicted"/>
<reference evidence="4 5" key="1">
    <citation type="submission" date="2013-12" db="EMBL/GenBank/DDBJ databases">
        <authorList>
            <person name="Cubeta M."/>
            <person name="Pakala S."/>
            <person name="Fedorova N."/>
            <person name="Thomas E."/>
            <person name="Dean R."/>
            <person name="Jabaji S."/>
            <person name="Neate S."/>
            <person name="Toda T."/>
            <person name="Tavantzis S."/>
            <person name="Vilgalys R."/>
            <person name="Bharathan N."/>
            <person name="Pakala S."/>
            <person name="Losada L.S."/>
            <person name="Zafar N."/>
            <person name="Nierman W."/>
        </authorList>
    </citation>
    <scope>NUCLEOTIDE SEQUENCE [LARGE SCALE GENOMIC DNA]</scope>
    <source>
        <strain evidence="4 5">123E</strain>
    </source>
</reference>
<organism evidence="4 5">
    <name type="scientific">Rhizoctonia solani 123E</name>
    <dbReference type="NCBI Taxonomy" id="1423351"/>
    <lineage>
        <taxon>Eukaryota</taxon>
        <taxon>Fungi</taxon>
        <taxon>Dikarya</taxon>
        <taxon>Basidiomycota</taxon>
        <taxon>Agaricomycotina</taxon>
        <taxon>Agaricomycetes</taxon>
        <taxon>Cantharellales</taxon>
        <taxon>Ceratobasidiaceae</taxon>
        <taxon>Rhizoctonia</taxon>
    </lineage>
</organism>
<dbReference type="PANTHER" id="PTHR48471">
    <property type="entry name" value="DDE TNP4 DOMAIN-CONTAINING PROTEIN"/>
    <property type="match status" value="1"/>
</dbReference>
<dbReference type="OrthoDB" id="78198at2759"/>
<keyword evidence="4" id="KW-0540">Nuclease</keyword>
<evidence type="ECO:0000313" key="4">
    <source>
        <dbReference type="EMBL" id="KEP45180.1"/>
    </source>
</evidence>
<dbReference type="HOGENOM" id="CLU_048932_1_2_1"/>
<protein>
    <submittedName>
        <fullName evidence="4">DDE family endonuclease</fullName>
    </submittedName>
</protein>
<feature type="domain" description="DDE Tnp4" evidence="3">
    <location>
        <begin position="217"/>
        <end position="381"/>
    </location>
</feature>